<dbReference type="RefSeq" id="WP_090546144.1">
    <property type="nucleotide sequence ID" value="NZ_FNSR01000001.1"/>
</dbReference>
<gene>
    <name evidence="3" type="ORF">SAMN05192542_102624</name>
</gene>
<keyword evidence="2" id="KW-0732">Signal</keyword>
<protein>
    <submittedName>
        <fullName evidence="3">Uncharacterized protein</fullName>
    </submittedName>
</protein>
<organism evidence="3 4">
    <name type="scientific">Paraburkholderia caballeronis</name>
    <dbReference type="NCBI Taxonomy" id="416943"/>
    <lineage>
        <taxon>Bacteria</taxon>
        <taxon>Pseudomonadati</taxon>
        <taxon>Pseudomonadota</taxon>
        <taxon>Betaproteobacteria</taxon>
        <taxon>Burkholderiales</taxon>
        <taxon>Burkholderiaceae</taxon>
        <taxon>Paraburkholderia</taxon>
    </lineage>
</organism>
<reference evidence="4" key="1">
    <citation type="submission" date="2016-10" db="EMBL/GenBank/DDBJ databases">
        <authorList>
            <person name="Varghese N."/>
            <person name="Submissions S."/>
        </authorList>
    </citation>
    <scope>NUCLEOTIDE SEQUENCE [LARGE SCALE GENOMIC DNA]</scope>
    <source>
        <strain evidence="4">LMG 26416</strain>
    </source>
</reference>
<feature type="compositionally biased region" description="Gly residues" evidence="1">
    <location>
        <begin position="162"/>
        <end position="171"/>
    </location>
</feature>
<evidence type="ECO:0000313" key="3">
    <source>
        <dbReference type="EMBL" id="SEK59188.1"/>
    </source>
</evidence>
<accession>A0A1H7I9S6</accession>
<feature type="region of interest" description="Disordered" evidence="1">
    <location>
        <begin position="132"/>
        <end position="206"/>
    </location>
</feature>
<name>A0A1H7I9S6_9BURK</name>
<evidence type="ECO:0000313" key="4">
    <source>
        <dbReference type="Proteomes" id="UP000199120"/>
    </source>
</evidence>
<feature type="compositionally biased region" description="Low complexity" evidence="1">
    <location>
        <begin position="97"/>
        <end position="108"/>
    </location>
</feature>
<evidence type="ECO:0000256" key="2">
    <source>
        <dbReference type="SAM" id="SignalP"/>
    </source>
</evidence>
<feature type="compositionally biased region" description="Low complexity" evidence="1">
    <location>
        <begin position="56"/>
        <end position="66"/>
    </location>
</feature>
<feature type="compositionally biased region" description="Low complexity" evidence="1">
    <location>
        <begin position="172"/>
        <end position="184"/>
    </location>
</feature>
<proteinExistence type="predicted"/>
<dbReference type="EMBL" id="FOAJ01000002">
    <property type="protein sequence ID" value="SEK59188.1"/>
    <property type="molecule type" value="Genomic_DNA"/>
</dbReference>
<dbReference type="Proteomes" id="UP000199120">
    <property type="component" value="Unassembled WGS sequence"/>
</dbReference>
<sequence length="206" mass="20898">MCMLLRSSPAASAPRARPHLTQAAFVFVLAAAVSAVCAAYPSIAHAQANSANAAASTSAAGSPGASQQKNDDDLPAATRRARADERRLLGGPRSTFDPYASDDSSPASQEDALMSEQRMTIVSPSQFFAAGSMTSGDPGSDGGGGGSIRRFGRAGNASDANGAGGQGGGSGASSRYRYGSASASPVYRDPYEAQRTAAGQPYRSPW</sequence>
<keyword evidence="4" id="KW-1185">Reference proteome</keyword>
<feature type="region of interest" description="Disordered" evidence="1">
    <location>
        <begin position="56"/>
        <end position="112"/>
    </location>
</feature>
<evidence type="ECO:0000256" key="1">
    <source>
        <dbReference type="SAM" id="MobiDB-lite"/>
    </source>
</evidence>
<dbReference type="AlphaFoldDB" id="A0A1H7I9S6"/>
<feature type="signal peptide" evidence="2">
    <location>
        <begin position="1"/>
        <end position="46"/>
    </location>
</feature>
<feature type="chain" id="PRO_5030028964" evidence="2">
    <location>
        <begin position="47"/>
        <end position="206"/>
    </location>
</feature>